<dbReference type="InterPro" id="IPR001757">
    <property type="entry name" value="P_typ_ATPase"/>
</dbReference>
<dbReference type="Pfam" id="PF00122">
    <property type="entry name" value="E1-E2_ATPase"/>
    <property type="match status" value="1"/>
</dbReference>
<protein>
    <submittedName>
        <fullName evidence="13">ATPase, P-type, K/Mg/Cd/Cu/Zn/Na/Ca/Na/H-transporter</fullName>
    </submittedName>
</protein>
<evidence type="ECO:0000256" key="1">
    <source>
        <dbReference type="ARBA" id="ARBA00004651"/>
    </source>
</evidence>
<dbReference type="Gene3D" id="1.20.1110.10">
    <property type="entry name" value="Calcium-transporting ATPase, transmembrane domain"/>
    <property type="match status" value="1"/>
</dbReference>
<dbReference type="PRINTS" id="PR00121">
    <property type="entry name" value="NAKATPASE"/>
</dbReference>
<evidence type="ECO:0000256" key="9">
    <source>
        <dbReference type="ARBA" id="ARBA00023136"/>
    </source>
</evidence>
<dbReference type="SFLD" id="SFLDF00027">
    <property type="entry name" value="p-type_atpase"/>
    <property type="match status" value="1"/>
</dbReference>
<dbReference type="InterPro" id="IPR004014">
    <property type="entry name" value="ATPase_P-typ_cation-transptr_N"/>
</dbReference>
<dbReference type="NCBIfam" id="TIGR01494">
    <property type="entry name" value="ATPase_P-type"/>
    <property type="match status" value="2"/>
</dbReference>
<dbReference type="eggNOG" id="COG0474">
    <property type="taxonomic scope" value="Bacteria"/>
</dbReference>
<feature type="transmembrane region" description="Helical" evidence="11">
    <location>
        <begin position="811"/>
        <end position="829"/>
    </location>
</feature>
<dbReference type="GO" id="GO:0005886">
    <property type="term" value="C:plasma membrane"/>
    <property type="evidence" value="ECO:0007669"/>
    <property type="project" value="UniProtKB-SubCell"/>
</dbReference>
<dbReference type="InterPro" id="IPR023298">
    <property type="entry name" value="ATPase_P-typ_TM_dom_sf"/>
</dbReference>
<gene>
    <name evidence="13" type="ordered locus">Rxyl_3076</name>
</gene>
<comment type="catalytic activity">
    <reaction evidence="10">
        <text>ATP + H2O = ADP + phosphate + H(+)</text>
        <dbReference type="Rhea" id="RHEA:13065"/>
        <dbReference type="ChEBI" id="CHEBI:15377"/>
        <dbReference type="ChEBI" id="CHEBI:15378"/>
        <dbReference type="ChEBI" id="CHEBI:30616"/>
        <dbReference type="ChEBI" id="CHEBI:43474"/>
        <dbReference type="ChEBI" id="CHEBI:456216"/>
    </reaction>
</comment>
<evidence type="ECO:0000256" key="8">
    <source>
        <dbReference type="ARBA" id="ARBA00022989"/>
    </source>
</evidence>
<dbReference type="SUPFAM" id="SSF56784">
    <property type="entry name" value="HAD-like"/>
    <property type="match status" value="1"/>
</dbReference>
<dbReference type="InterPro" id="IPR008250">
    <property type="entry name" value="ATPase_P-typ_transduc_dom_A_sf"/>
</dbReference>
<sequence>MTEPATSPQGLPFDPEERIDLLLGHLGTRREGLGEREAARRLEQYGRNEIRRREGRGWLRELARQFTHPLALLLWAAAALAAGGGMGALAVAIVAVIVLNALFAFAQELQAERATEALREFLPPLARVRRDGEVAEVPASSLVPGDLLLLSEGDRISADARLISGSVEVDMSPLTGESQPVGRSSARVRPASSPLEAEDLVFSGTLVTAGEAEAVVYATGMSTQLGRIAALTQRVRGEVSPLQVQVNRAARLIALVAVVAGVAFLAFGTLVARLPLADALVFAISLLVANVPEGLLPTITLALAVGVRRMARRRALLKRLTAVETLGSTDVICTDKTGTLTEGRMVVSRFWAGGEELVPEDGREKEVGEPFSALLRTAVRCSNARIERSAEGWERRGDPSESALLAAAAALGEDVERAQEERSERRRRLYHFDARLKRMTTADEEPDGALWYHSKGAPLELLGRCARVRTPEGERPLSAADREAVREAFERYAGSGLRVLGFAEKRAGGMQPEEERDLAEEGLTFLGLAALEDPPRPEVADAVARCHRAGIRIIVVTGDHGLTAGAVARRVGIVRGEPRIVTGAMVDGMKQAELDALLREERELIVARSNPETKLHIVDALRGEGHTVAMTGDGVNDAPALRRADIGVAMGGSGTEVAREAATMVLTDDSFSSIVAAVEEGRVVYDNIRKFVTYIFAHTTPEVVPFLIYALSGGAVPLPLTVMQILAIDLGTETLPALALGREPAEPGIMERPPRPRGRGILDRPMLVRAWLWLGLVEAALVTGGFFYVLLSAGWSPGEAVGPGSPLHASYLAATTMTFAGITACQIGTAFATRTSRASLRQIGVFSNRLLLWGILFEVLFAAAVIYLPPLQRIFGTGALGVRELLVLAAFPLVVWATDELRRAFVRRRAGWPEGPA</sequence>
<keyword evidence="4 11" id="KW-0812">Transmembrane</keyword>
<dbReference type="Pfam" id="PF00689">
    <property type="entry name" value="Cation_ATPase_C"/>
    <property type="match status" value="1"/>
</dbReference>
<dbReference type="KEGG" id="rxy:Rxyl_3076"/>
<feature type="transmembrane region" description="Helical" evidence="11">
    <location>
        <begin position="252"/>
        <end position="274"/>
    </location>
</feature>
<dbReference type="HOGENOM" id="CLU_002360_3_0_11"/>
<dbReference type="STRING" id="266117.Rxyl_3076"/>
<dbReference type="InterPro" id="IPR044492">
    <property type="entry name" value="P_typ_ATPase_HD_dom"/>
</dbReference>
<keyword evidence="3" id="KW-1003">Cell membrane</keyword>
<evidence type="ECO:0000256" key="4">
    <source>
        <dbReference type="ARBA" id="ARBA00022692"/>
    </source>
</evidence>
<evidence type="ECO:0000256" key="2">
    <source>
        <dbReference type="ARBA" id="ARBA00005675"/>
    </source>
</evidence>
<feature type="transmembrane region" description="Helical" evidence="11">
    <location>
        <begin position="850"/>
        <end position="868"/>
    </location>
</feature>
<dbReference type="Gene3D" id="2.70.150.10">
    <property type="entry name" value="Calcium-transporting ATPase, cytoplasmic transduction domain A"/>
    <property type="match status" value="1"/>
</dbReference>
<dbReference type="EMBL" id="CP000386">
    <property type="protein sequence ID" value="ABG05984.1"/>
    <property type="molecule type" value="Genomic_DNA"/>
</dbReference>
<dbReference type="OrthoDB" id="9814270at2"/>
<evidence type="ECO:0000256" key="3">
    <source>
        <dbReference type="ARBA" id="ARBA00022475"/>
    </source>
</evidence>
<evidence type="ECO:0000256" key="6">
    <source>
        <dbReference type="ARBA" id="ARBA00022840"/>
    </source>
</evidence>
<dbReference type="SUPFAM" id="SSF81660">
    <property type="entry name" value="Metal cation-transporting ATPase, ATP-binding domain N"/>
    <property type="match status" value="1"/>
</dbReference>
<evidence type="ECO:0000313" key="14">
    <source>
        <dbReference type="Proteomes" id="UP000006637"/>
    </source>
</evidence>
<evidence type="ECO:0000259" key="12">
    <source>
        <dbReference type="SMART" id="SM00831"/>
    </source>
</evidence>
<dbReference type="PRINTS" id="PR00119">
    <property type="entry name" value="CATATPASE"/>
</dbReference>
<comment type="subcellular location">
    <subcellularLocation>
        <location evidence="1">Cell membrane</location>
        <topology evidence="1">Multi-pass membrane protein</topology>
    </subcellularLocation>
</comment>
<dbReference type="PANTHER" id="PTHR43294:SF21">
    <property type="entry name" value="CATION TRANSPORTING ATPASE"/>
    <property type="match status" value="1"/>
</dbReference>
<dbReference type="InterPro" id="IPR050510">
    <property type="entry name" value="Cation_transp_ATPase_P-type"/>
</dbReference>
<feature type="domain" description="Cation-transporting P-type ATPase N-terminal" evidence="12">
    <location>
        <begin position="15"/>
        <end position="86"/>
    </location>
</feature>
<keyword evidence="5" id="KW-0547">Nucleotide-binding</keyword>
<keyword evidence="14" id="KW-1185">Reference proteome</keyword>
<dbReference type="SUPFAM" id="SSF81653">
    <property type="entry name" value="Calcium ATPase, transduction domain A"/>
    <property type="match status" value="1"/>
</dbReference>
<dbReference type="InterPro" id="IPR036412">
    <property type="entry name" value="HAD-like_sf"/>
</dbReference>
<dbReference type="InterPro" id="IPR023214">
    <property type="entry name" value="HAD_sf"/>
</dbReference>
<evidence type="ECO:0000256" key="11">
    <source>
        <dbReference type="SAM" id="Phobius"/>
    </source>
</evidence>
<dbReference type="SFLD" id="SFLDS00003">
    <property type="entry name" value="Haloacid_Dehalogenase"/>
    <property type="match status" value="1"/>
</dbReference>
<keyword evidence="6" id="KW-0067">ATP-binding</keyword>
<dbReference type="GO" id="GO:0016887">
    <property type="term" value="F:ATP hydrolysis activity"/>
    <property type="evidence" value="ECO:0007669"/>
    <property type="project" value="InterPro"/>
</dbReference>
<evidence type="ECO:0000313" key="13">
    <source>
        <dbReference type="EMBL" id="ABG05984.1"/>
    </source>
</evidence>
<dbReference type="Gene3D" id="3.40.1110.10">
    <property type="entry name" value="Calcium-transporting ATPase, cytoplasmic domain N"/>
    <property type="match status" value="1"/>
</dbReference>
<dbReference type="InterPro" id="IPR006068">
    <property type="entry name" value="ATPase_P-typ_cation-transptr_C"/>
</dbReference>
<dbReference type="InterPro" id="IPR059000">
    <property type="entry name" value="ATPase_P-type_domA"/>
</dbReference>
<name>Q1ARJ4_RUBXD</name>
<dbReference type="InterPro" id="IPR023299">
    <property type="entry name" value="ATPase_P-typ_cyto_dom_N"/>
</dbReference>
<dbReference type="SFLD" id="SFLDG00002">
    <property type="entry name" value="C1.7:_P-type_atpase_like"/>
    <property type="match status" value="1"/>
</dbReference>
<dbReference type="PROSITE" id="PS00154">
    <property type="entry name" value="ATPASE_E1_E2"/>
    <property type="match status" value="1"/>
</dbReference>
<feature type="transmembrane region" description="Helical" evidence="11">
    <location>
        <begin position="770"/>
        <end position="791"/>
    </location>
</feature>
<organism evidence="13 14">
    <name type="scientific">Rubrobacter xylanophilus (strain DSM 9941 / JCM 11954 / NBRC 16129 / PRD-1)</name>
    <dbReference type="NCBI Taxonomy" id="266117"/>
    <lineage>
        <taxon>Bacteria</taxon>
        <taxon>Bacillati</taxon>
        <taxon>Actinomycetota</taxon>
        <taxon>Rubrobacteria</taxon>
        <taxon>Rubrobacterales</taxon>
        <taxon>Rubrobacteraceae</taxon>
        <taxon>Rubrobacter</taxon>
    </lineage>
</organism>
<dbReference type="Gene3D" id="3.40.50.1000">
    <property type="entry name" value="HAD superfamily/HAD-like"/>
    <property type="match status" value="1"/>
</dbReference>
<feature type="transmembrane region" description="Helical" evidence="11">
    <location>
        <begin position="88"/>
        <end position="106"/>
    </location>
</feature>
<dbReference type="GO" id="GO:0005524">
    <property type="term" value="F:ATP binding"/>
    <property type="evidence" value="ECO:0007669"/>
    <property type="project" value="UniProtKB-KW"/>
</dbReference>
<evidence type="ECO:0000256" key="10">
    <source>
        <dbReference type="ARBA" id="ARBA00049360"/>
    </source>
</evidence>
<keyword evidence="8 11" id="KW-1133">Transmembrane helix</keyword>
<dbReference type="SUPFAM" id="SSF81665">
    <property type="entry name" value="Calcium ATPase, transmembrane domain M"/>
    <property type="match status" value="1"/>
</dbReference>
<keyword evidence="9 11" id="KW-0472">Membrane</keyword>
<dbReference type="PANTHER" id="PTHR43294">
    <property type="entry name" value="SODIUM/POTASSIUM-TRANSPORTING ATPASE SUBUNIT ALPHA"/>
    <property type="match status" value="1"/>
</dbReference>
<dbReference type="RefSeq" id="WP_011565989.1">
    <property type="nucleotide sequence ID" value="NC_008148.1"/>
</dbReference>
<accession>Q1ARJ4</accession>
<dbReference type="Proteomes" id="UP000006637">
    <property type="component" value="Chromosome"/>
</dbReference>
<keyword evidence="7" id="KW-1278">Translocase</keyword>
<reference evidence="13 14" key="1">
    <citation type="submission" date="2006-06" db="EMBL/GenBank/DDBJ databases">
        <title>Complete sequence of Rubrobacter xylanophilus DSM 9941.</title>
        <authorList>
            <consortium name="US DOE Joint Genome Institute"/>
            <person name="Copeland A."/>
            <person name="Lucas S."/>
            <person name="Lapidus A."/>
            <person name="Barry K."/>
            <person name="Detter J.C."/>
            <person name="Glavina del Rio T."/>
            <person name="Hammon N."/>
            <person name="Israni S."/>
            <person name="Dalin E."/>
            <person name="Tice H."/>
            <person name="Pitluck S."/>
            <person name="Munk A.C."/>
            <person name="Brettin T."/>
            <person name="Bruce D."/>
            <person name="Han C."/>
            <person name="Tapia R."/>
            <person name="Gilna P."/>
            <person name="Schmutz J."/>
            <person name="Larimer F."/>
            <person name="Land M."/>
            <person name="Hauser L."/>
            <person name="Kyrpides N."/>
            <person name="Lykidis A."/>
            <person name="da Costa M.S."/>
            <person name="Rainey F.A."/>
            <person name="Empadinhas N."/>
            <person name="Jolivet E."/>
            <person name="Battista J.R."/>
            <person name="Richardson P."/>
        </authorList>
    </citation>
    <scope>NUCLEOTIDE SEQUENCE [LARGE SCALE GENOMIC DNA]</scope>
    <source>
        <strain evidence="14">DSM 9941 / NBRC 16129 / PRD-1</strain>
    </source>
</reference>
<comment type="similarity">
    <text evidence="2">Belongs to the cation transport ATPase (P-type) (TC 3.A.3) family. Type IIA subfamily.</text>
</comment>
<dbReference type="PhylomeDB" id="Q1ARJ4"/>
<dbReference type="AlphaFoldDB" id="Q1ARJ4"/>
<dbReference type="Pfam" id="PF00690">
    <property type="entry name" value="Cation_ATPase_N"/>
    <property type="match status" value="1"/>
</dbReference>
<dbReference type="SMART" id="SM00831">
    <property type="entry name" value="Cation_ATPase_N"/>
    <property type="match status" value="1"/>
</dbReference>
<evidence type="ECO:0000256" key="5">
    <source>
        <dbReference type="ARBA" id="ARBA00022741"/>
    </source>
</evidence>
<dbReference type="InterPro" id="IPR018303">
    <property type="entry name" value="ATPase_P-typ_P_site"/>
</dbReference>
<evidence type="ECO:0000256" key="7">
    <source>
        <dbReference type="ARBA" id="ARBA00022967"/>
    </source>
</evidence>
<dbReference type="Pfam" id="PF13246">
    <property type="entry name" value="Cation_ATPase"/>
    <property type="match status" value="1"/>
</dbReference>
<proteinExistence type="inferred from homology"/>
<feature type="transmembrane region" description="Helical" evidence="11">
    <location>
        <begin position="280"/>
        <end position="307"/>
    </location>
</feature>
<feature type="transmembrane region" description="Helical" evidence="11">
    <location>
        <begin position="874"/>
        <end position="898"/>
    </location>
</feature>